<evidence type="ECO:0000313" key="1">
    <source>
        <dbReference type="EMBL" id="URD82489.1"/>
    </source>
</evidence>
<dbReference type="Proteomes" id="UP001055439">
    <property type="component" value="Chromosome 10"/>
</dbReference>
<proteinExistence type="predicted"/>
<dbReference type="EMBL" id="CP097503">
    <property type="protein sequence ID" value="URD82489.1"/>
    <property type="molecule type" value="Genomic_DNA"/>
</dbReference>
<organism evidence="1 2">
    <name type="scientific">Musa troglodytarum</name>
    <name type="common">fe'i banana</name>
    <dbReference type="NCBI Taxonomy" id="320322"/>
    <lineage>
        <taxon>Eukaryota</taxon>
        <taxon>Viridiplantae</taxon>
        <taxon>Streptophyta</taxon>
        <taxon>Embryophyta</taxon>
        <taxon>Tracheophyta</taxon>
        <taxon>Spermatophyta</taxon>
        <taxon>Magnoliopsida</taxon>
        <taxon>Liliopsida</taxon>
        <taxon>Zingiberales</taxon>
        <taxon>Musaceae</taxon>
        <taxon>Musa</taxon>
    </lineage>
</organism>
<protein>
    <submittedName>
        <fullName evidence="1">Uncharacterized protein</fullName>
    </submittedName>
</protein>
<accession>A0A9E7ER80</accession>
<dbReference type="AlphaFoldDB" id="A0A9E7ER80"/>
<evidence type="ECO:0000313" key="2">
    <source>
        <dbReference type="Proteomes" id="UP001055439"/>
    </source>
</evidence>
<sequence length="113" mass="13283">MSFARANRSPQSVWISQKRCDPWRQIFLMKETRLATLSSIFGSRGSFFAYWIFHCDCGCRIALVHAYRTRHYISISEGDVSRCSCFSRSETRSFVSGLRQRRCCRRSKQRKPS</sequence>
<reference evidence="1" key="1">
    <citation type="submission" date="2022-05" db="EMBL/GenBank/DDBJ databases">
        <title>The Musa troglodytarum L. genome provides insights into the mechanism of non-climacteric behaviour and enrichment of carotenoids.</title>
        <authorList>
            <person name="Wang J."/>
        </authorList>
    </citation>
    <scope>NUCLEOTIDE SEQUENCE</scope>
    <source>
        <tissue evidence="1">Leaf</tissue>
    </source>
</reference>
<keyword evidence="2" id="KW-1185">Reference proteome</keyword>
<gene>
    <name evidence="1" type="ORF">MUK42_05132</name>
</gene>
<name>A0A9E7ER80_9LILI</name>